<feature type="transmembrane region" description="Helical" evidence="5">
    <location>
        <begin position="111"/>
        <end position="135"/>
    </location>
</feature>
<dbReference type="GO" id="GO:0016020">
    <property type="term" value="C:membrane"/>
    <property type="evidence" value="ECO:0007669"/>
    <property type="project" value="UniProtKB-SubCell"/>
</dbReference>
<dbReference type="WBParaSite" id="PDA_v2.g12578.t1">
    <property type="protein sequence ID" value="PDA_v2.g12578.t1"/>
    <property type="gene ID" value="PDA_v2.g12578"/>
</dbReference>
<evidence type="ECO:0000259" key="6">
    <source>
        <dbReference type="PROSITE" id="PS50262"/>
    </source>
</evidence>
<feature type="transmembrane region" description="Helical" evidence="5">
    <location>
        <begin position="147"/>
        <end position="165"/>
    </location>
</feature>
<comment type="subcellular location">
    <subcellularLocation>
        <location evidence="1">Membrane</location>
    </subcellularLocation>
</comment>
<dbReference type="PROSITE" id="PS50262">
    <property type="entry name" value="G_PROTEIN_RECEP_F1_2"/>
    <property type="match status" value="1"/>
</dbReference>
<evidence type="ECO:0000313" key="8">
    <source>
        <dbReference type="WBParaSite" id="PDA_v2.g12578.t1"/>
    </source>
</evidence>
<dbReference type="AlphaFoldDB" id="A0A914P3Y9"/>
<keyword evidence="4 5" id="KW-0472">Membrane</keyword>
<dbReference type="PANTHER" id="PTHR23360:SF29">
    <property type="entry name" value="G_PROTEIN_RECEP_F1_2 DOMAIN-CONTAINING PROTEIN"/>
    <property type="match status" value="1"/>
</dbReference>
<dbReference type="Gene3D" id="1.20.1070.10">
    <property type="entry name" value="Rhodopsin 7-helix transmembrane proteins"/>
    <property type="match status" value="1"/>
</dbReference>
<evidence type="ECO:0000256" key="2">
    <source>
        <dbReference type="ARBA" id="ARBA00022692"/>
    </source>
</evidence>
<feature type="domain" description="G-protein coupled receptors family 1 profile" evidence="6">
    <location>
        <begin position="1"/>
        <end position="162"/>
    </location>
</feature>
<dbReference type="InterPro" id="IPR017452">
    <property type="entry name" value="GPCR_Rhodpsn_7TM"/>
</dbReference>
<keyword evidence="7" id="KW-1185">Reference proteome</keyword>
<evidence type="ECO:0000256" key="1">
    <source>
        <dbReference type="ARBA" id="ARBA00004370"/>
    </source>
</evidence>
<feature type="transmembrane region" description="Helical" evidence="5">
    <location>
        <begin position="69"/>
        <end position="90"/>
    </location>
</feature>
<evidence type="ECO:0000256" key="3">
    <source>
        <dbReference type="ARBA" id="ARBA00022989"/>
    </source>
</evidence>
<dbReference type="PANTHER" id="PTHR23360">
    <property type="entry name" value="G-PROTEIN COUPLED RECEPTORS FAMILY 1 PROFILE DOMAIN-CONTAINING PROTEIN-RELATED"/>
    <property type="match status" value="1"/>
</dbReference>
<dbReference type="InterPro" id="IPR019424">
    <property type="entry name" value="7TM_GPCR_Srsx"/>
</dbReference>
<name>A0A914P3Y9_9BILA</name>
<reference evidence="8" key="1">
    <citation type="submission" date="2022-11" db="UniProtKB">
        <authorList>
            <consortium name="WormBaseParasite"/>
        </authorList>
    </citation>
    <scope>IDENTIFICATION</scope>
</reference>
<keyword evidence="2 5" id="KW-0812">Transmembrane</keyword>
<proteinExistence type="predicted"/>
<evidence type="ECO:0000256" key="5">
    <source>
        <dbReference type="SAM" id="Phobius"/>
    </source>
</evidence>
<accession>A0A914P3Y9</accession>
<dbReference type="SUPFAM" id="SSF81321">
    <property type="entry name" value="Family A G protein-coupled receptor-like"/>
    <property type="match status" value="1"/>
</dbReference>
<dbReference type="Pfam" id="PF10320">
    <property type="entry name" value="7TM_GPCR_Srsx"/>
    <property type="match status" value="1"/>
</dbReference>
<evidence type="ECO:0000256" key="4">
    <source>
        <dbReference type="ARBA" id="ARBA00023136"/>
    </source>
</evidence>
<protein>
    <submittedName>
        <fullName evidence="8">G-protein coupled receptors family 1 profile domain-containing protein</fullName>
    </submittedName>
</protein>
<evidence type="ECO:0000313" key="7">
    <source>
        <dbReference type="Proteomes" id="UP000887578"/>
    </source>
</evidence>
<sequence>MGMERAIAVFRPGYYRKVFAQRVYFQLTVTLAFVILSITVAYVLAAINIVPGFATCGRKNAFSREYGVYLYLVNIFGYLISFILSLTAFIKAQGTSLPSNIRKKQLTKARYYVLISFISVACISAPNISSIINAFFPKLPNFISKPATWMACANFASSLFVYYLLNPEFRQHCKKLLHLQKSTVFIRFLPSSSDNDGDEGVEESESDKESVIIKDKWDAFVDFSIISSSEHKSVIPITTISVFHVILGPKSVYKTLIPSGPIILAIDPEACRMPCWVPCRRGPKIFEKSVVVVIFRVGKATPIIKTYTE</sequence>
<keyword evidence="3 5" id="KW-1133">Transmembrane helix</keyword>
<dbReference type="Proteomes" id="UP000887578">
    <property type="component" value="Unplaced"/>
</dbReference>
<organism evidence="7 8">
    <name type="scientific">Panagrolaimus davidi</name>
    <dbReference type="NCBI Taxonomy" id="227884"/>
    <lineage>
        <taxon>Eukaryota</taxon>
        <taxon>Metazoa</taxon>
        <taxon>Ecdysozoa</taxon>
        <taxon>Nematoda</taxon>
        <taxon>Chromadorea</taxon>
        <taxon>Rhabditida</taxon>
        <taxon>Tylenchina</taxon>
        <taxon>Panagrolaimomorpha</taxon>
        <taxon>Panagrolaimoidea</taxon>
        <taxon>Panagrolaimidae</taxon>
        <taxon>Panagrolaimus</taxon>
    </lineage>
</organism>
<dbReference type="InterPro" id="IPR047130">
    <property type="entry name" value="7TM_GPCR_Srsx_nematod"/>
</dbReference>
<feature type="transmembrane region" description="Helical" evidence="5">
    <location>
        <begin position="23"/>
        <end position="49"/>
    </location>
</feature>